<keyword evidence="1" id="KW-0732">Signal</keyword>
<dbReference type="Proteomes" id="UP000325579">
    <property type="component" value="Unassembled WGS sequence"/>
</dbReference>
<feature type="signal peptide" evidence="1">
    <location>
        <begin position="1"/>
        <end position="19"/>
    </location>
</feature>
<evidence type="ECO:0000256" key="1">
    <source>
        <dbReference type="SAM" id="SignalP"/>
    </source>
</evidence>
<keyword evidence="3" id="KW-1185">Reference proteome</keyword>
<proteinExistence type="predicted"/>
<evidence type="ECO:0008006" key="4">
    <source>
        <dbReference type="Google" id="ProtNLM"/>
    </source>
</evidence>
<dbReference type="EMBL" id="ML737020">
    <property type="protein sequence ID" value="KAE8396766.1"/>
    <property type="molecule type" value="Genomic_DNA"/>
</dbReference>
<organism evidence="2 3">
    <name type="scientific">Aspergillus pseudonomiae</name>
    <dbReference type="NCBI Taxonomy" id="1506151"/>
    <lineage>
        <taxon>Eukaryota</taxon>
        <taxon>Fungi</taxon>
        <taxon>Dikarya</taxon>
        <taxon>Ascomycota</taxon>
        <taxon>Pezizomycotina</taxon>
        <taxon>Eurotiomycetes</taxon>
        <taxon>Eurotiomycetidae</taxon>
        <taxon>Eurotiales</taxon>
        <taxon>Aspergillaceae</taxon>
        <taxon>Aspergillus</taxon>
        <taxon>Aspergillus subgen. Circumdati</taxon>
    </lineage>
</organism>
<dbReference type="RefSeq" id="XP_031934085.1">
    <property type="nucleotide sequence ID" value="XM_032078270.1"/>
</dbReference>
<feature type="chain" id="PRO_5024830908" description="Secreted protein" evidence="1">
    <location>
        <begin position="20"/>
        <end position="91"/>
    </location>
</feature>
<gene>
    <name evidence="2" type="ORF">BDV37DRAFT_106586</name>
</gene>
<sequence>MLALGPMLFFLRRVTTTAGGITTARMAIKTKTPKMIRERRLCRQRRPLTCLSSPIVARLGRQFNANALVCNAGEQESGLLSTKSRRRKTKK</sequence>
<dbReference type="AlphaFoldDB" id="A0A5N7CRE0"/>
<accession>A0A5N7CRE0</accession>
<protein>
    <recommendedName>
        <fullName evidence="4">Secreted protein</fullName>
    </recommendedName>
</protein>
<evidence type="ECO:0000313" key="2">
    <source>
        <dbReference type="EMBL" id="KAE8396766.1"/>
    </source>
</evidence>
<dbReference type="GeneID" id="43662961"/>
<evidence type="ECO:0000313" key="3">
    <source>
        <dbReference type="Proteomes" id="UP000325579"/>
    </source>
</evidence>
<name>A0A5N7CRE0_9EURO</name>
<reference evidence="2 3" key="1">
    <citation type="submission" date="2019-04" db="EMBL/GenBank/DDBJ databases">
        <authorList>
            <consortium name="DOE Joint Genome Institute"/>
            <person name="Mondo S."/>
            <person name="Kjaerbolling I."/>
            <person name="Vesth T."/>
            <person name="Frisvad J.C."/>
            <person name="Nybo J.L."/>
            <person name="Theobald S."/>
            <person name="Kildgaard S."/>
            <person name="Isbrandt T."/>
            <person name="Kuo A."/>
            <person name="Sato A."/>
            <person name="Lyhne E.K."/>
            <person name="Kogle M.E."/>
            <person name="Wiebenga A."/>
            <person name="Kun R.S."/>
            <person name="Lubbers R.J."/>
            <person name="Makela M.R."/>
            <person name="Barry K."/>
            <person name="Chovatia M."/>
            <person name="Clum A."/>
            <person name="Daum C."/>
            <person name="Haridas S."/>
            <person name="He G."/>
            <person name="LaButti K."/>
            <person name="Lipzen A."/>
            <person name="Riley R."/>
            <person name="Salamov A."/>
            <person name="Simmons B.A."/>
            <person name="Magnuson J.K."/>
            <person name="Henrissat B."/>
            <person name="Mortensen U.H."/>
            <person name="Larsen T.O."/>
            <person name="Devries R.P."/>
            <person name="Grigoriev I.V."/>
            <person name="Machida M."/>
            <person name="Baker S.E."/>
            <person name="Andersen M.R."/>
            <person name="Cantor M.N."/>
            <person name="Hua S.X."/>
        </authorList>
    </citation>
    <scope>NUCLEOTIDE SEQUENCE [LARGE SCALE GENOMIC DNA]</scope>
    <source>
        <strain evidence="2 3">CBS 119388</strain>
    </source>
</reference>